<evidence type="ECO:0000313" key="3">
    <source>
        <dbReference type="EMBL" id="KAB2610314.1"/>
    </source>
</evidence>
<organism evidence="3 4">
    <name type="scientific">Pyrus ussuriensis x Pyrus communis</name>
    <dbReference type="NCBI Taxonomy" id="2448454"/>
    <lineage>
        <taxon>Eukaryota</taxon>
        <taxon>Viridiplantae</taxon>
        <taxon>Streptophyta</taxon>
        <taxon>Embryophyta</taxon>
        <taxon>Tracheophyta</taxon>
        <taxon>Spermatophyta</taxon>
        <taxon>Magnoliopsida</taxon>
        <taxon>eudicotyledons</taxon>
        <taxon>Gunneridae</taxon>
        <taxon>Pentapetalae</taxon>
        <taxon>rosids</taxon>
        <taxon>fabids</taxon>
        <taxon>Rosales</taxon>
        <taxon>Rosaceae</taxon>
        <taxon>Amygdaloideae</taxon>
        <taxon>Maleae</taxon>
        <taxon>Pyrus</taxon>
    </lineage>
</organism>
<accession>A0A5N5GHT5</accession>
<dbReference type="AlphaFoldDB" id="A0A5N5GHT5"/>
<feature type="transmembrane region" description="Helical" evidence="1">
    <location>
        <begin position="71"/>
        <end position="100"/>
    </location>
</feature>
<dbReference type="Proteomes" id="UP000327157">
    <property type="component" value="Chromosome 17"/>
</dbReference>
<evidence type="ECO:0000313" key="4">
    <source>
        <dbReference type="Proteomes" id="UP000327157"/>
    </source>
</evidence>
<gene>
    <name evidence="3" type="ORF">D8674_018346</name>
</gene>
<feature type="transmembrane region" description="Helical" evidence="1">
    <location>
        <begin position="33"/>
        <end position="51"/>
    </location>
</feature>
<protein>
    <submittedName>
        <fullName evidence="3">Uncharacterized protein</fullName>
    </submittedName>
</protein>
<dbReference type="PANTHER" id="PTHR34115">
    <property type="entry name" value="PROTEIN, PUTATIVE-RELATED"/>
    <property type="match status" value="1"/>
</dbReference>
<dbReference type="InterPro" id="IPR053258">
    <property type="entry name" value="Ca-permeable_cation_channel"/>
</dbReference>
<keyword evidence="4" id="KW-1185">Reference proteome</keyword>
<keyword evidence="1" id="KW-0812">Transmembrane</keyword>
<evidence type="ECO:0000256" key="2">
    <source>
        <dbReference type="SAM" id="SignalP"/>
    </source>
</evidence>
<comment type="caution">
    <text evidence="3">The sequence shown here is derived from an EMBL/GenBank/DDBJ whole genome shotgun (WGS) entry which is preliminary data.</text>
</comment>
<reference evidence="4" key="2">
    <citation type="submission" date="2019-10" db="EMBL/GenBank/DDBJ databases">
        <title>A de novo genome assembly of a pear dwarfing rootstock.</title>
        <authorList>
            <person name="Wang F."/>
            <person name="Wang J."/>
            <person name="Li S."/>
            <person name="Zhang Y."/>
            <person name="Fang M."/>
            <person name="Ma L."/>
            <person name="Zhao Y."/>
            <person name="Jiang S."/>
        </authorList>
    </citation>
    <scope>NUCLEOTIDE SEQUENCE [LARGE SCALE GENOMIC DNA]</scope>
</reference>
<feature type="signal peptide" evidence="2">
    <location>
        <begin position="1"/>
        <end position="17"/>
    </location>
</feature>
<keyword evidence="1" id="KW-1133">Transmembrane helix</keyword>
<dbReference type="PANTHER" id="PTHR34115:SF13">
    <property type="entry name" value="RPB1A"/>
    <property type="match status" value="1"/>
</dbReference>
<evidence type="ECO:0000256" key="1">
    <source>
        <dbReference type="SAM" id="Phobius"/>
    </source>
</evidence>
<sequence>MCSLITMLGVFIQLKQGAGNVSLFDTDYPTMVSLIVALIAYSGSLIGSKIVHIQARPNSDLAKSIINKISLLFGTLTLILEVVILVPGLGLAAVFFWVVWFASVVAEYACKYLEALYTSVVASVVHTFGKLKEHLNMIIRQFAAEPEEQTDELPEVNSTMVQV</sequence>
<feature type="chain" id="PRO_5024314636" evidence="2">
    <location>
        <begin position="18"/>
        <end position="163"/>
    </location>
</feature>
<proteinExistence type="predicted"/>
<dbReference type="EMBL" id="SMOL01000487">
    <property type="protein sequence ID" value="KAB2610314.1"/>
    <property type="molecule type" value="Genomic_DNA"/>
</dbReference>
<reference evidence="3 4" key="1">
    <citation type="submission" date="2019-09" db="EMBL/GenBank/DDBJ databases">
        <authorList>
            <person name="Ou C."/>
        </authorList>
    </citation>
    <scope>NUCLEOTIDE SEQUENCE [LARGE SCALE GENOMIC DNA]</scope>
    <source>
        <strain evidence="3">S2</strain>
        <tissue evidence="3">Leaf</tissue>
    </source>
</reference>
<reference evidence="3 4" key="3">
    <citation type="submission" date="2019-11" db="EMBL/GenBank/DDBJ databases">
        <title>A de novo genome assembly of a pear dwarfing rootstock.</title>
        <authorList>
            <person name="Wang F."/>
            <person name="Wang J."/>
            <person name="Li S."/>
            <person name="Zhang Y."/>
            <person name="Fang M."/>
            <person name="Ma L."/>
            <person name="Zhao Y."/>
            <person name="Jiang S."/>
        </authorList>
    </citation>
    <scope>NUCLEOTIDE SEQUENCE [LARGE SCALE GENOMIC DNA]</scope>
    <source>
        <strain evidence="3">S2</strain>
        <tissue evidence="3">Leaf</tissue>
    </source>
</reference>
<name>A0A5N5GHT5_9ROSA</name>
<keyword evidence="1" id="KW-0472">Membrane</keyword>
<keyword evidence="2" id="KW-0732">Signal</keyword>